<dbReference type="AlphaFoldDB" id="A0A1C3ETR4"/>
<proteinExistence type="predicted"/>
<sequence length="238" mass="26870">MARLLEFLHAVKSDPSLAAPVEILDHDSTSQDLGDVEVDIEQRTFGSRFTAARYLHERLSGTGLGNIDQDRGLWAWLSLFYFEELCPPDKKGKRTPGEDARWVPDSGHAFRYYRHLLAGPYRIFHAHRTNPERAMILLCGPLHQPGDIVEQLASRQELVTNASLLATATALYLDGTTALPKRGAASTEKLNDRTRGKPGTVRRLVDVYKQFDLAWDLYSMETEAVITLLPTEFTRFRS</sequence>
<dbReference type="STRING" id="1841610.A6X21_02075"/>
<comment type="caution">
    <text evidence="1">The sequence shown here is derived from an EMBL/GenBank/DDBJ whole genome shotgun (WGS) entry which is preliminary data.</text>
</comment>
<reference evidence="1 2" key="1">
    <citation type="submission" date="2016-05" db="EMBL/GenBank/DDBJ databases">
        <title>Genomic and physiological characterization of Planctopirus sp. isolated from fresh water lake.</title>
        <authorList>
            <person name="Subhash Y."/>
            <person name="Ramana C."/>
        </authorList>
    </citation>
    <scope>NUCLEOTIDE SEQUENCE [LARGE SCALE GENOMIC DNA]</scope>
    <source>
        <strain evidence="1 2">JC280</strain>
    </source>
</reference>
<keyword evidence="2" id="KW-1185">Reference proteome</keyword>
<evidence type="ECO:0000313" key="1">
    <source>
        <dbReference type="EMBL" id="ODA36493.1"/>
    </source>
</evidence>
<name>A0A1C3ETR4_9PLAN</name>
<organism evidence="1 2">
    <name type="scientific">Planctopirus hydrillae</name>
    <dbReference type="NCBI Taxonomy" id="1841610"/>
    <lineage>
        <taxon>Bacteria</taxon>
        <taxon>Pseudomonadati</taxon>
        <taxon>Planctomycetota</taxon>
        <taxon>Planctomycetia</taxon>
        <taxon>Planctomycetales</taxon>
        <taxon>Planctomycetaceae</taxon>
        <taxon>Planctopirus</taxon>
    </lineage>
</organism>
<gene>
    <name evidence="1" type="ORF">A6X21_02075</name>
</gene>
<dbReference type="Proteomes" id="UP000094828">
    <property type="component" value="Unassembled WGS sequence"/>
</dbReference>
<dbReference type="EMBL" id="LYDR01000020">
    <property type="protein sequence ID" value="ODA36493.1"/>
    <property type="molecule type" value="Genomic_DNA"/>
</dbReference>
<accession>A0A1C3ETR4</accession>
<evidence type="ECO:0000313" key="2">
    <source>
        <dbReference type="Proteomes" id="UP000094828"/>
    </source>
</evidence>
<protein>
    <submittedName>
        <fullName evidence="1">Uncharacterized protein</fullName>
    </submittedName>
</protein>